<protein>
    <submittedName>
        <fullName evidence="1">Uncharacterized protein</fullName>
    </submittedName>
</protein>
<name>A0AAV4Q0W0_CAEEX</name>
<keyword evidence="2" id="KW-1185">Reference proteome</keyword>
<dbReference type="EMBL" id="BPLR01005353">
    <property type="protein sequence ID" value="GIY01670.1"/>
    <property type="molecule type" value="Genomic_DNA"/>
</dbReference>
<comment type="caution">
    <text evidence="1">The sequence shown here is derived from an EMBL/GenBank/DDBJ whole genome shotgun (WGS) entry which is preliminary data.</text>
</comment>
<sequence length="87" mass="10048">MNNLLKDVEIMTLSSGRRFNRGQGKTLEHIVTIFNKQSNYCNGCSSDFEHTFKNASWATSRATHRFCEINVDTWLVTLIEMCKSSRK</sequence>
<evidence type="ECO:0000313" key="2">
    <source>
        <dbReference type="Proteomes" id="UP001054945"/>
    </source>
</evidence>
<reference evidence="1 2" key="1">
    <citation type="submission" date="2021-06" db="EMBL/GenBank/DDBJ databases">
        <title>Caerostris extrusa draft genome.</title>
        <authorList>
            <person name="Kono N."/>
            <person name="Arakawa K."/>
        </authorList>
    </citation>
    <scope>NUCLEOTIDE SEQUENCE [LARGE SCALE GENOMIC DNA]</scope>
</reference>
<proteinExistence type="predicted"/>
<dbReference type="Proteomes" id="UP001054945">
    <property type="component" value="Unassembled WGS sequence"/>
</dbReference>
<dbReference type="AlphaFoldDB" id="A0AAV4Q0W0"/>
<evidence type="ECO:0000313" key="1">
    <source>
        <dbReference type="EMBL" id="GIY01670.1"/>
    </source>
</evidence>
<accession>A0AAV4Q0W0</accession>
<organism evidence="1 2">
    <name type="scientific">Caerostris extrusa</name>
    <name type="common">Bark spider</name>
    <name type="synonym">Caerostris bankana</name>
    <dbReference type="NCBI Taxonomy" id="172846"/>
    <lineage>
        <taxon>Eukaryota</taxon>
        <taxon>Metazoa</taxon>
        <taxon>Ecdysozoa</taxon>
        <taxon>Arthropoda</taxon>
        <taxon>Chelicerata</taxon>
        <taxon>Arachnida</taxon>
        <taxon>Araneae</taxon>
        <taxon>Araneomorphae</taxon>
        <taxon>Entelegynae</taxon>
        <taxon>Araneoidea</taxon>
        <taxon>Araneidae</taxon>
        <taxon>Caerostris</taxon>
    </lineage>
</organism>
<gene>
    <name evidence="1" type="ORF">CEXT_651551</name>
</gene>